<organism evidence="6 7">
    <name type="scientific">Tistrella bauzanensis</name>
    <dbReference type="NCBI Taxonomy" id="657419"/>
    <lineage>
        <taxon>Bacteria</taxon>
        <taxon>Pseudomonadati</taxon>
        <taxon>Pseudomonadota</taxon>
        <taxon>Alphaproteobacteria</taxon>
        <taxon>Geminicoccales</taxon>
        <taxon>Geminicoccaceae</taxon>
        <taxon>Tistrella</taxon>
    </lineage>
</organism>
<dbReference type="GO" id="GO:0003677">
    <property type="term" value="F:DNA binding"/>
    <property type="evidence" value="ECO:0007669"/>
    <property type="project" value="UniProtKB-KW"/>
</dbReference>
<feature type="modified residue" description="4-aspartylphosphate" evidence="3">
    <location>
        <position position="56"/>
    </location>
</feature>
<keyword evidence="2 6" id="KW-0238">DNA-binding</keyword>
<dbReference type="PANTHER" id="PTHR45566:SF1">
    <property type="entry name" value="HTH-TYPE TRANSCRIPTIONAL REGULATOR YHJB-RELATED"/>
    <property type="match status" value="1"/>
</dbReference>
<accession>A0ABQ1J251</accession>
<reference evidence="7" key="1">
    <citation type="journal article" date="2019" name="Int. J. Syst. Evol. Microbiol.">
        <title>The Global Catalogue of Microorganisms (GCM) 10K type strain sequencing project: providing services to taxonomists for standard genome sequencing and annotation.</title>
        <authorList>
            <consortium name="The Broad Institute Genomics Platform"/>
            <consortium name="The Broad Institute Genome Sequencing Center for Infectious Disease"/>
            <person name="Wu L."/>
            <person name="Ma J."/>
        </authorList>
    </citation>
    <scope>NUCLEOTIDE SEQUENCE [LARGE SCALE GENOMIC DNA]</scope>
    <source>
        <strain evidence="7">CGMCC 1.10188</strain>
    </source>
</reference>
<feature type="domain" description="Response regulatory" evidence="5">
    <location>
        <begin position="4"/>
        <end position="121"/>
    </location>
</feature>
<evidence type="ECO:0000256" key="3">
    <source>
        <dbReference type="PROSITE-ProRule" id="PRU00169"/>
    </source>
</evidence>
<evidence type="ECO:0000256" key="1">
    <source>
        <dbReference type="ARBA" id="ARBA00022553"/>
    </source>
</evidence>
<dbReference type="InterPro" id="IPR051015">
    <property type="entry name" value="EvgA-like"/>
</dbReference>
<dbReference type="InterPro" id="IPR036388">
    <property type="entry name" value="WH-like_DNA-bd_sf"/>
</dbReference>
<dbReference type="Pfam" id="PF00196">
    <property type="entry name" value="GerE"/>
    <property type="match status" value="1"/>
</dbReference>
<dbReference type="PROSITE" id="PS50110">
    <property type="entry name" value="RESPONSE_REGULATORY"/>
    <property type="match status" value="1"/>
</dbReference>
<proteinExistence type="predicted"/>
<evidence type="ECO:0000313" key="6">
    <source>
        <dbReference type="EMBL" id="GGB55506.1"/>
    </source>
</evidence>
<feature type="domain" description="HTH luxR-type" evidence="4">
    <location>
        <begin position="142"/>
        <end position="207"/>
    </location>
</feature>
<dbReference type="InterPro" id="IPR001789">
    <property type="entry name" value="Sig_transdc_resp-reg_receiver"/>
</dbReference>
<dbReference type="SMART" id="SM00448">
    <property type="entry name" value="REC"/>
    <property type="match status" value="1"/>
</dbReference>
<keyword evidence="1 3" id="KW-0597">Phosphoprotein</keyword>
<name>A0ABQ1J251_9PROT</name>
<comment type="caution">
    <text evidence="6">The sequence shown here is derived from an EMBL/GenBank/DDBJ whole genome shotgun (WGS) entry which is preliminary data.</text>
</comment>
<dbReference type="PRINTS" id="PR00038">
    <property type="entry name" value="HTHLUXR"/>
</dbReference>
<dbReference type="RefSeq" id="WP_188581292.1">
    <property type="nucleotide sequence ID" value="NZ_BMDZ01000062.1"/>
</dbReference>
<dbReference type="InterPro" id="IPR000792">
    <property type="entry name" value="Tscrpt_reg_LuxR_C"/>
</dbReference>
<evidence type="ECO:0000313" key="7">
    <source>
        <dbReference type="Proteomes" id="UP000603352"/>
    </source>
</evidence>
<dbReference type="SMART" id="SM00421">
    <property type="entry name" value="HTH_LUXR"/>
    <property type="match status" value="1"/>
</dbReference>
<dbReference type="Pfam" id="PF00072">
    <property type="entry name" value="Response_reg"/>
    <property type="match status" value="1"/>
</dbReference>
<dbReference type="SUPFAM" id="SSF52172">
    <property type="entry name" value="CheY-like"/>
    <property type="match status" value="1"/>
</dbReference>
<dbReference type="CDD" id="cd17535">
    <property type="entry name" value="REC_NarL-like"/>
    <property type="match status" value="1"/>
</dbReference>
<dbReference type="Gene3D" id="1.10.10.10">
    <property type="entry name" value="Winged helix-like DNA-binding domain superfamily/Winged helix DNA-binding domain"/>
    <property type="match status" value="1"/>
</dbReference>
<sequence length="234" mass="24474">MTFRILVADDHPLMRAALRQAVSDSLPGATTIQASRFSEVETALHDIPDVDAVLLDLHMPGMNGLIGLVLLRSEFPALPVIVVSAMEDAATVQRCMQYGASGFVPKSAPVNRLGEAIQAVIDGAVWVPPVDAADGSTDDRDVAARVAGLTPQQLRVLAGIAEGKLNKQIAYEMGVVETTVKAHVTVILRRLGVVSRTQAAIVAARLALSSPTDPAPDADPVATDAGCDLSRAAV</sequence>
<dbReference type="PROSITE" id="PS50043">
    <property type="entry name" value="HTH_LUXR_2"/>
    <property type="match status" value="1"/>
</dbReference>
<dbReference type="PANTHER" id="PTHR45566">
    <property type="entry name" value="HTH-TYPE TRANSCRIPTIONAL REGULATOR YHJB-RELATED"/>
    <property type="match status" value="1"/>
</dbReference>
<dbReference type="CDD" id="cd06170">
    <property type="entry name" value="LuxR_C_like"/>
    <property type="match status" value="1"/>
</dbReference>
<dbReference type="InterPro" id="IPR011006">
    <property type="entry name" value="CheY-like_superfamily"/>
</dbReference>
<dbReference type="SUPFAM" id="SSF46894">
    <property type="entry name" value="C-terminal effector domain of the bipartite response regulators"/>
    <property type="match status" value="1"/>
</dbReference>
<dbReference type="EMBL" id="BMDZ01000062">
    <property type="protein sequence ID" value="GGB55506.1"/>
    <property type="molecule type" value="Genomic_DNA"/>
</dbReference>
<dbReference type="Gene3D" id="3.40.50.2300">
    <property type="match status" value="1"/>
</dbReference>
<protein>
    <submittedName>
        <fullName evidence="6">DNA-binding response regulator</fullName>
    </submittedName>
</protein>
<gene>
    <name evidence="6" type="primary">erdR</name>
    <name evidence="6" type="ORF">GCM10011505_40610</name>
</gene>
<dbReference type="InterPro" id="IPR058245">
    <property type="entry name" value="NreC/VraR/RcsB-like_REC"/>
</dbReference>
<evidence type="ECO:0000256" key="2">
    <source>
        <dbReference type="ARBA" id="ARBA00023125"/>
    </source>
</evidence>
<keyword evidence="7" id="KW-1185">Reference proteome</keyword>
<evidence type="ECO:0000259" key="4">
    <source>
        <dbReference type="PROSITE" id="PS50043"/>
    </source>
</evidence>
<evidence type="ECO:0000259" key="5">
    <source>
        <dbReference type="PROSITE" id="PS50110"/>
    </source>
</evidence>
<dbReference type="InterPro" id="IPR016032">
    <property type="entry name" value="Sig_transdc_resp-reg_C-effctor"/>
</dbReference>
<dbReference type="Proteomes" id="UP000603352">
    <property type="component" value="Unassembled WGS sequence"/>
</dbReference>